<dbReference type="Gene3D" id="1.10.510.10">
    <property type="entry name" value="Transferase(Phosphotransferase) domain 1"/>
    <property type="match status" value="1"/>
</dbReference>
<feature type="transmembrane region" description="Helical" evidence="2">
    <location>
        <begin position="69"/>
        <end position="90"/>
    </location>
</feature>
<accession>A0A5B8YEX1</accession>
<dbReference type="PANTHER" id="PTHR10566:SF113">
    <property type="entry name" value="PROTEIN ACTIVITY OF BC1 COMPLEX KINASE 7, CHLOROPLASTIC"/>
    <property type="match status" value="1"/>
</dbReference>
<dbReference type="PANTHER" id="PTHR10566">
    <property type="entry name" value="CHAPERONE-ACTIVITY OF BC1 COMPLEX CABC1 -RELATED"/>
    <property type="match status" value="1"/>
</dbReference>
<protein>
    <submittedName>
        <fullName evidence="4">AarF/ABC1/UbiB kinase family protein</fullName>
    </submittedName>
</protein>
<dbReference type="Proteomes" id="UP000315995">
    <property type="component" value="Chromosome"/>
</dbReference>
<reference evidence="4 5" key="1">
    <citation type="submission" date="2019-06" db="EMBL/GenBank/DDBJ databases">
        <title>Persicimonas caeni gen. nov., sp. nov., a predatory bacterium isolated from solar saltern.</title>
        <authorList>
            <person name="Wang S."/>
        </authorList>
    </citation>
    <scope>NUCLEOTIDE SEQUENCE [LARGE SCALE GENOMIC DNA]</scope>
    <source>
        <strain evidence="4 5">YN101</strain>
    </source>
</reference>
<evidence type="ECO:0000313" key="4">
    <source>
        <dbReference type="EMBL" id="QDG54166.1"/>
    </source>
</evidence>
<keyword evidence="2" id="KW-1133">Transmembrane helix</keyword>
<dbReference type="PROSITE" id="PS50011">
    <property type="entry name" value="PROTEIN_KINASE_DOM"/>
    <property type="match status" value="1"/>
</dbReference>
<keyword evidence="4" id="KW-0808">Transferase</keyword>
<keyword evidence="2" id="KW-0472">Membrane</keyword>
<evidence type="ECO:0000259" key="3">
    <source>
        <dbReference type="PROSITE" id="PS50011"/>
    </source>
</evidence>
<dbReference type="Pfam" id="PF03109">
    <property type="entry name" value="ABC1"/>
    <property type="match status" value="1"/>
</dbReference>
<keyword evidence="4" id="KW-0418">Kinase</keyword>
<keyword evidence="5" id="KW-1185">Reference proteome</keyword>
<proteinExistence type="inferred from homology"/>
<sequence>MELVEQFSSPLVMLSALPWVLLFAWTARRLLDARRLSLKTTLVAGVIGYVLGLALAFAIVGSVEGSGFVLAGTSFTVLFTMVAIVALELLSHGRSAPGVPRLPGLPHPLRSLRRRLTVASRFTEVTRLLVRHGLGDYVGLGRGAGAKPPPEALRWVREFLEEAGGMFVKLGQLLSTRVDLIPPSAAREFTRLQEHASPADPDAVRQLLEAELGRPVDEVFSEFDWEPLASASLGQVHAARLPTGEEVAVKVQRPGIAAAVDRDLAIISRLAETIETHTEWGRDFGVSEIADEFAARLREELDYRLEASRAIKVAAALESTPKIHVHRVWEELSTAKVLVMERLAGTSVGKLAPGEAVQDADMAARRQLADALLSAELELMLSGERFHADPHPGNVFVLDDGRLGLLDFGAAGRLDAFERASIAAMLGALRSGDPALLRQAIFEVADVRADVDTSSFDRALARFMAEYMSSDATPGGAALGELVSIFAAHGLRLPSTTTTMFRALVTLEGTLNMLAPGYEVVAAAERVGHRMVREAVLSGSLKDVLEDEVLQLIPLLRRMPRHLDRLATLAEQGELRARVSLLSDREDVAVVSRLVNRGVLALTGCSLGVASALLLGIDAGPAVTARISLIELLGGFGLAAGAVLVLRVVLAALREGQSSTHGSRT</sequence>
<dbReference type="EMBL" id="CP041186">
    <property type="protein sequence ID" value="QDG54166.1"/>
    <property type="molecule type" value="Genomic_DNA"/>
</dbReference>
<evidence type="ECO:0000256" key="2">
    <source>
        <dbReference type="SAM" id="Phobius"/>
    </source>
</evidence>
<keyword evidence="2" id="KW-0812">Transmembrane</keyword>
<dbReference type="GO" id="GO:0004672">
    <property type="term" value="F:protein kinase activity"/>
    <property type="evidence" value="ECO:0007669"/>
    <property type="project" value="InterPro"/>
</dbReference>
<dbReference type="CDD" id="cd05121">
    <property type="entry name" value="ABC1_ADCK3-like"/>
    <property type="match status" value="1"/>
</dbReference>
<feature type="domain" description="Protein kinase" evidence="3">
    <location>
        <begin position="222"/>
        <end position="569"/>
    </location>
</feature>
<dbReference type="AlphaFoldDB" id="A0A4Y6Q0R1"/>
<dbReference type="Gene3D" id="3.30.200.20">
    <property type="entry name" value="Phosphorylase Kinase, domain 1"/>
    <property type="match status" value="1"/>
</dbReference>
<accession>A0A4Y6Q0R1</accession>
<gene>
    <name evidence="4" type="ORF">FIV42_26515</name>
</gene>
<name>A0A4Y6Q0R1_PERCE</name>
<evidence type="ECO:0000313" key="5">
    <source>
        <dbReference type="Proteomes" id="UP000315995"/>
    </source>
</evidence>
<feature type="transmembrane region" description="Helical" evidence="2">
    <location>
        <begin position="43"/>
        <end position="63"/>
    </location>
</feature>
<dbReference type="InterPro" id="IPR050154">
    <property type="entry name" value="UbiB_kinase"/>
</dbReference>
<feature type="transmembrane region" description="Helical" evidence="2">
    <location>
        <begin position="599"/>
        <end position="617"/>
    </location>
</feature>
<dbReference type="InterPro" id="IPR011009">
    <property type="entry name" value="Kinase-like_dom_sf"/>
</dbReference>
<feature type="transmembrane region" description="Helical" evidence="2">
    <location>
        <begin position="12"/>
        <end position="31"/>
    </location>
</feature>
<dbReference type="SUPFAM" id="SSF56112">
    <property type="entry name" value="Protein kinase-like (PK-like)"/>
    <property type="match status" value="1"/>
</dbReference>
<dbReference type="OrthoDB" id="9795390at2"/>
<comment type="similarity">
    <text evidence="1">Belongs to the protein kinase superfamily. ADCK protein kinase family.</text>
</comment>
<organism evidence="4 5">
    <name type="scientific">Persicimonas caeni</name>
    <dbReference type="NCBI Taxonomy" id="2292766"/>
    <lineage>
        <taxon>Bacteria</taxon>
        <taxon>Deltaproteobacteria</taxon>
        <taxon>Bradymonadales</taxon>
        <taxon>Bradymonadaceae</taxon>
        <taxon>Persicimonas</taxon>
    </lineage>
</organism>
<evidence type="ECO:0000256" key="1">
    <source>
        <dbReference type="ARBA" id="ARBA00009670"/>
    </source>
</evidence>
<feature type="transmembrane region" description="Helical" evidence="2">
    <location>
        <begin position="629"/>
        <end position="653"/>
    </location>
</feature>
<dbReference type="GO" id="GO:0005524">
    <property type="term" value="F:ATP binding"/>
    <property type="evidence" value="ECO:0007669"/>
    <property type="project" value="InterPro"/>
</dbReference>
<dbReference type="InterPro" id="IPR000719">
    <property type="entry name" value="Prot_kinase_dom"/>
</dbReference>
<dbReference type="InterPro" id="IPR004147">
    <property type="entry name" value="ABC1_dom"/>
</dbReference>